<dbReference type="SUPFAM" id="SSF49879">
    <property type="entry name" value="SMAD/FHA domain"/>
    <property type="match status" value="1"/>
</dbReference>
<comment type="caution">
    <text evidence="3">The sequence shown here is derived from an EMBL/GenBank/DDBJ whole genome shotgun (WGS) entry which is preliminary data.</text>
</comment>
<feature type="compositionally biased region" description="Gly residues" evidence="1">
    <location>
        <begin position="334"/>
        <end position="349"/>
    </location>
</feature>
<dbReference type="SUPFAM" id="SSF101447">
    <property type="entry name" value="Formin homology 2 domain (FH2 domain)"/>
    <property type="match status" value="1"/>
</dbReference>
<dbReference type="InterPro" id="IPR008984">
    <property type="entry name" value="SMAD_FHA_dom_sf"/>
</dbReference>
<feature type="compositionally biased region" description="Basic residues" evidence="1">
    <location>
        <begin position="112"/>
        <end position="126"/>
    </location>
</feature>
<feature type="domain" description="FHA" evidence="2">
    <location>
        <begin position="407"/>
        <end position="470"/>
    </location>
</feature>
<evidence type="ECO:0000256" key="1">
    <source>
        <dbReference type="SAM" id="MobiDB-lite"/>
    </source>
</evidence>
<evidence type="ECO:0000259" key="2">
    <source>
        <dbReference type="PROSITE" id="PS50006"/>
    </source>
</evidence>
<feature type="compositionally biased region" description="Basic and acidic residues" evidence="1">
    <location>
        <begin position="275"/>
        <end position="286"/>
    </location>
</feature>
<dbReference type="InterPro" id="IPR050923">
    <property type="entry name" value="Cell_Proc_Reg/RNA_Proc"/>
</dbReference>
<dbReference type="PANTHER" id="PTHR23308">
    <property type="entry name" value="NUCLEAR INHIBITOR OF PROTEIN PHOSPHATASE-1"/>
    <property type="match status" value="1"/>
</dbReference>
<dbReference type="PROSITE" id="PS50006">
    <property type="entry name" value="FHA_DOMAIN"/>
    <property type="match status" value="1"/>
</dbReference>
<feature type="compositionally biased region" description="Basic and acidic residues" evidence="1">
    <location>
        <begin position="221"/>
        <end position="264"/>
    </location>
</feature>
<reference evidence="3 4" key="1">
    <citation type="journal article" date="2024" name="Nat. Commun.">
        <title>Phylogenomics reveals the evolutionary origins of lichenization in chlorophyte algae.</title>
        <authorList>
            <person name="Puginier C."/>
            <person name="Libourel C."/>
            <person name="Otte J."/>
            <person name="Skaloud P."/>
            <person name="Haon M."/>
            <person name="Grisel S."/>
            <person name="Petersen M."/>
            <person name="Berrin J.G."/>
            <person name="Delaux P.M."/>
            <person name="Dal Grande F."/>
            <person name="Keller J."/>
        </authorList>
    </citation>
    <scope>NUCLEOTIDE SEQUENCE [LARGE SCALE GENOMIC DNA]</scope>
    <source>
        <strain evidence="3 4">SAG 2523</strain>
    </source>
</reference>
<feature type="region of interest" description="Disordered" evidence="1">
    <location>
        <begin position="24"/>
        <end position="353"/>
    </location>
</feature>
<sequence>MFCMHGGKSGTVFGAIQESSIPALMANSSDSGSSGSSSSSSSSSSSGSSSGRESKTSTSNSSSSSERSGSHRSNRSGRPPAPEAQRQDGRHPAASPSFSPPKERVKEEKKAPSSHRRSHSRERSHRKQEGRQDRSSRRDLEHKRSRKRSRSDDRRPPPRHDREKRRRLESPPGERSRARVSGSHKQDESPEPHARSSRHRRNSPPPDLRRDHRRRSQEGAPEPRRTGSRDRAGSRHQEDREHSSRGRSRHEEERSESRRRRDVDEGAQLRQNGGRADRRGQREEHAALNGGSWEGRSKGGRASQFDLEDMPPPPPPPPAAEMAAPPPPPPPAAGPGGAPGLGAPQGGGPNYELSGMLAAETNKVAGVEIKYNEPPEARKPSLHWRLYCFKGDQALGDPLPLHRQSCYFFGKERRVVDVPTDHPSCSRQHAVLQYRLVESEGLDGMMRQEVKPYLLDLGSTNGTYINHERIEAERYHELREQDLLKFGNSSRDYVLLHADSLA</sequence>
<evidence type="ECO:0000313" key="4">
    <source>
        <dbReference type="Proteomes" id="UP001485043"/>
    </source>
</evidence>
<feature type="compositionally biased region" description="Low complexity" evidence="1">
    <location>
        <begin position="28"/>
        <end position="67"/>
    </location>
</feature>
<organism evidence="3 4">
    <name type="scientific">Apatococcus fuscideae</name>
    <dbReference type="NCBI Taxonomy" id="2026836"/>
    <lineage>
        <taxon>Eukaryota</taxon>
        <taxon>Viridiplantae</taxon>
        <taxon>Chlorophyta</taxon>
        <taxon>core chlorophytes</taxon>
        <taxon>Trebouxiophyceae</taxon>
        <taxon>Chlorellales</taxon>
        <taxon>Chlorellaceae</taxon>
        <taxon>Apatococcus</taxon>
    </lineage>
</organism>
<dbReference type="Gene3D" id="2.60.200.20">
    <property type="match status" value="1"/>
</dbReference>
<dbReference type="Pfam" id="PF00498">
    <property type="entry name" value="FHA"/>
    <property type="match status" value="1"/>
</dbReference>
<feature type="compositionally biased region" description="Basic and acidic residues" evidence="1">
    <location>
        <begin position="101"/>
        <end position="111"/>
    </location>
</feature>
<dbReference type="EMBL" id="JALJOV010001829">
    <property type="protein sequence ID" value="KAK9839754.1"/>
    <property type="molecule type" value="Genomic_DNA"/>
</dbReference>
<feature type="compositionally biased region" description="Basic and acidic residues" evidence="1">
    <location>
        <begin position="127"/>
        <end position="142"/>
    </location>
</feature>
<proteinExistence type="predicted"/>
<dbReference type="InterPro" id="IPR000253">
    <property type="entry name" value="FHA_dom"/>
</dbReference>
<gene>
    <name evidence="3" type="ORF">WJX84_006879</name>
</gene>
<keyword evidence="4" id="KW-1185">Reference proteome</keyword>
<dbReference type="AlphaFoldDB" id="A0AAW1S1C3"/>
<accession>A0AAW1S1C3</accession>
<name>A0AAW1S1C3_9CHLO</name>
<feature type="compositionally biased region" description="Basic and acidic residues" evidence="1">
    <location>
        <begin position="150"/>
        <end position="177"/>
    </location>
</feature>
<evidence type="ECO:0000313" key="3">
    <source>
        <dbReference type="EMBL" id="KAK9839754.1"/>
    </source>
</evidence>
<protein>
    <recommendedName>
        <fullName evidence="2">FHA domain-containing protein</fullName>
    </recommendedName>
</protein>
<dbReference type="SMART" id="SM00240">
    <property type="entry name" value="FHA"/>
    <property type="match status" value="1"/>
</dbReference>
<feature type="compositionally biased region" description="Pro residues" evidence="1">
    <location>
        <begin position="310"/>
        <end position="333"/>
    </location>
</feature>
<dbReference type="Proteomes" id="UP001485043">
    <property type="component" value="Unassembled WGS sequence"/>
</dbReference>
<feature type="compositionally biased region" description="Basic and acidic residues" evidence="1">
    <location>
        <begin position="184"/>
        <end position="194"/>
    </location>
</feature>